<dbReference type="PANTHER" id="PTHR43124:SF3">
    <property type="entry name" value="CHLORAMPHENICOL EFFLUX PUMP RV0191"/>
    <property type="match status" value="1"/>
</dbReference>
<feature type="transmembrane region" description="Helical" evidence="7">
    <location>
        <begin position="193"/>
        <end position="212"/>
    </location>
</feature>
<feature type="transmembrane region" description="Helical" evidence="7">
    <location>
        <begin position="161"/>
        <end position="181"/>
    </location>
</feature>
<feature type="transmembrane region" description="Helical" evidence="7">
    <location>
        <begin position="385"/>
        <end position="405"/>
    </location>
</feature>
<evidence type="ECO:0000256" key="7">
    <source>
        <dbReference type="SAM" id="Phobius"/>
    </source>
</evidence>
<feature type="transmembrane region" description="Helical" evidence="7">
    <location>
        <begin position="358"/>
        <end position="379"/>
    </location>
</feature>
<dbReference type="GO" id="GO:0022857">
    <property type="term" value="F:transmembrane transporter activity"/>
    <property type="evidence" value="ECO:0007669"/>
    <property type="project" value="InterPro"/>
</dbReference>
<feature type="transmembrane region" description="Helical" evidence="7">
    <location>
        <begin position="126"/>
        <end position="149"/>
    </location>
</feature>
<feature type="transmembrane region" description="Helical" evidence="7">
    <location>
        <begin position="233"/>
        <end position="256"/>
    </location>
</feature>
<feature type="domain" description="Major facilitator superfamily (MFS) profile" evidence="8">
    <location>
        <begin position="36"/>
        <end position="408"/>
    </location>
</feature>
<keyword evidence="10" id="KW-1185">Reference proteome</keyword>
<name>H0QN51_ARTG1</name>
<feature type="transmembrane region" description="Helical" evidence="7">
    <location>
        <begin position="327"/>
        <end position="346"/>
    </location>
</feature>
<evidence type="ECO:0000313" key="9">
    <source>
        <dbReference type="EMBL" id="GAB14252.1"/>
    </source>
</evidence>
<organism evidence="9 10">
    <name type="scientific">Arthrobacter globiformis (strain ATCC 8010 / DSM 20124 / JCM 1332 / NBRC 12137 / NCIMB 8907 / NRRL B-2979 / 168)</name>
    <dbReference type="NCBI Taxonomy" id="1077972"/>
    <lineage>
        <taxon>Bacteria</taxon>
        <taxon>Bacillati</taxon>
        <taxon>Actinomycetota</taxon>
        <taxon>Actinomycetes</taxon>
        <taxon>Micrococcales</taxon>
        <taxon>Micrococcaceae</taxon>
        <taxon>Arthrobacter</taxon>
    </lineage>
</organism>
<dbReference type="Gene3D" id="1.20.1250.20">
    <property type="entry name" value="MFS general substrate transporter like domains"/>
    <property type="match status" value="1"/>
</dbReference>
<comment type="caution">
    <text evidence="9">The sequence shown here is derived from an EMBL/GenBank/DDBJ whole genome shotgun (WGS) entry which is preliminary data.</text>
</comment>
<evidence type="ECO:0000256" key="2">
    <source>
        <dbReference type="ARBA" id="ARBA00022475"/>
    </source>
</evidence>
<protein>
    <submittedName>
        <fullName evidence="9">Putative major facilitator superfamily transporter</fullName>
    </submittedName>
</protein>
<dbReference type="InterPro" id="IPR020846">
    <property type="entry name" value="MFS_dom"/>
</dbReference>
<reference evidence="9 10" key="1">
    <citation type="submission" date="2011-12" db="EMBL/GenBank/DDBJ databases">
        <title>Whole genome shotgun sequence of Arthrobacter globiformis NBRC 12137.</title>
        <authorList>
            <person name="Miyazawa S."/>
            <person name="Hosoyama A."/>
            <person name="Tsuchikane K."/>
            <person name="Katsumata H."/>
            <person name="Yamazaki S."/>
            <person name="Fujita N."/>
        </authorList>
    </citation>
    <scope>NUCLEOTIDE SEQUENCE [LARGE SCALE GENOMIC DNA]</scope>
    <source>
        <strain evidence="9 10">NBRC 12137</strain>
    </source>
</reference>
<proteinExistence type="predicted"/>
<dbReference type="GO" id="GO:0005886">
    <property type="term" value="C:plasma membrane"/>
    <property type="evidence" value="ECO:0007669"/>
    <property type="project" value="UniProtKB-SubCell"/>
</dbReference>
<dbReference type="STRING" id="1077972.ARGLB_064_00140"/>
<feature type="transmembrane region" description="Helical" evidence="7">
    <location>
        <begin position="102"/>
        <end position="120"/>
    </location>
</feature>
<evidence type="ECO:0000256" key="5">
    <source>
        <dbReference type="ARBA" id="ARBA00023136"/>
    </source>
</evidence>
<evidence type="ECO:0000256" key="1">
    <source>
        <dbReference type="ARBA" id="ARBA00004651"/>
    </source>
</evidence>
<feature type="transmembrane region" description="Helical" evidence="7">
    <location>
        <begin position="299"/>
        <end position="321"/>
    </location>
</feature>
<feature type="region of interest" description="Disordered" evidence="6">
    <location>
        <begin position="1"/>
        <end position="29"/>
    </location>
</feature>
<dbReference type="PANTHER" id="PTHR43124">
    <property type="entry name" value="PURINE EFFLUX PUMP PBUE"/>
    <property type="match status" value="1"/>
</dbReference>
<dbReference type="eggNOG" id="COG2814">
    <property type="taxonomic scope" value="Bacteria"/>
</dbReference>
<dbReference type="InterPro" id="IPR036259">
    <property type="entry name" value="MFS_trans_sf"/>
</dbReference>
<keyword evidence="5 7" id="KW-0472">Membrane</keyword>
<sequence>MTQELSGSGTPMPAPSGRSAITPAQPARPSRIPRAGLLILAMAGFTAVTTELLPSGLLPQISRDLGVEESAVGSLTAAYAAVIVITALPLSRLLGGRMPRKTLLIVTVLAFALSNVLLAFSPDLPLAIAARLLGGVAHGLLWSSMAPYVARIVPAHSVGKAMAIVFSGNSIALAVGAPLGTMMGSVLSWRSSFLVLAGIAALLALLAVRLLPPASDADRDSAPSLRAAMALPGVIAVATAWPLLLLGHFALFTYIAPFLLAAGLPDNATGISLSVIGVASLVGIWIAGLTADARPRGSVLTGVALLLASFALLPALGGTWAGSLALLTLWGITFGAAGIYNQAAILRAGGEHKDAANGLAVVTIQLGIAVGAAYGALALNTVGALFVPLAAAVPLAVALVIIFASRHRGYPAGPRDVRPSRSPK</sequence>
<keyword evidence="2" id="KW-1003">Cell membrane</keyword>
<evidence type="ECO:0000259" key="8">
    <source>
        <dbReference type="PROSITE" id="PS50850"/>
    </source>
</evidence>
<feature type="transmembrane region" description="Helical" evidence="7">
    <location>
        <begin position="70"/>
        <end position="90"/>
    </location>
</feature>
<dbReference type="InterPro" id="IPR011701">
    <property type="entry name" value="MFS"/>
</dbReference>
<gene>
    <name evidence="9" type="ORF">ARGLB_064_00140</name>
</gene>
<feature type="transmembrane region" description="Helical" evidence="7">
    <location>
        <begin position="268"/>
        <end position="287"/>
    </location>
</feature>
<dbReference type="PROSITE" id="PS50850">
    <property type="entry name" value="MFS"/>
    <property type="match status" value="1"/>
</dbReference>
<dbReference type="SUPFAM" id="SSF103473">
    <property type="entry name" value="MFS general substrate transporter"/>
    <property type="match status" value="1"/>
</dbReference>
<evidence type="ECO:0000256" key="6">
    <source>
        <dbReference type="SAM" id="MobiDB-lite"/>
    </source>
</evidence>
<accession>H0QN51</accession>
<dbReference type="Proteomes" id="UP000003828">
    <property type="component" value="Unassembled WGS sequence"/>
</dbReference>
<comment type="subcellular location">
    <subcellularLocation>
        <location evidence="1">Cell membrane</location>
        <topology evidence="1">Multi-pass membrane protein</topology>
    </subcellularLocation>
</comment>
<evidence type="ECO:0000313" key="10">
    <source>
        <dbReference type="Proteomes" id="UP000003828"/>
    </source>
</evidence>
<evidence type="ECO:0000256" key="3">
    <source>
        <dbReference type="ARBA" id="ARBA00022692"/>
    </source>
</evidence>
<evidence type="ECO:0000256" key="4">
    <source>
        <dbReference type="ARBA" id="ARBA00022989"/>
    </source>
</evidence>
<dbReference type="InterPro" id="IPR050189">
    <property type="entry name" value="MFS_Efflux_Transporters"/>
</dbReference>
<dbReference type="Pfam" id="PF07690">
    <property type="entry name" value="MFS_1"/>
    <property type="match status" value="1"/>
</dbReference>
<feature type="transmembrane region" description="Helical" evidence="7">
    <location>
        <begin position="37"/>
        <end position="58"/>
    </location>
</feature>
<keyword evidence="4 7" id="KW-1133">Transmembrane helix</keyword>
<dbReference type="EMBL" id="BAEG01000064">
    <property type="protein sequence ID" value="GAB14252.1"/>
    <property type="molecule type" value="Genomic_DNA"/>
</dbReference>
<dbReference type="CDD" id="cd17324">
    <property type="entry name" value="MFS_NepI_like"/>
    <property type="match status" value="1"/>
</dbReference>
<keyword evidence="3 7" id="KW-0812">Transmembrane</keyword>
<dbReference type="AlphaFoldDB" id="H0QN51"/>